<dbReference type="Proteomes" id="UP001055439">
    <property type="component" value="Chromosome 5"/>
</dbReference>
<evidence type="ECO:0000313" key="1">
    <source>
        <dbReference type="EMBL" id="URE02522.1"/>
    </source>
</evidence>
<reference evidence="1" key="1">
    <citation type="submission" date="2022-05" db="EMBL/GenBank/DDBJ databases">
        <title>The Musa troglodytarum L. genome provides insights into the mechanism of non-climacteric behaviour and enrichment of carotenoids.</title>
        <authorList>
            <person name="Wang J."/>
        </authorList>
    </citation>
    <scope>NUCLEOTIDE SEQUENCE</scope>
    <source>
        <tissue evidence="1">Leaf</tissue>
    </source>
</reference>
<sequence length="164" mass="17698">MNFDDATFAEGGVPSLPVQPLIDCFPIIDSWRSETLRNPEERDIAAAVPKVAGSSILLDDAKGVPFLEFLALGFLLYVGRLDLPQLYVNLVSCRDASGKFNPRKTVLVLNAFDKAAGLDVLSIMVTIIVSKLHQSSSCAHSLLAAVLLSMQQGAQDRSYSSRCG</sequence>
<dbReference type="AlphaFoldDB" id="A0A9E7FX79"/>
<name>A0A9E7FX79_9LILI</name>
<organism evidence="1 2">
    <name type="scientific">Musa troglodytarum</name>
    <name type="common">fe'i banana</name>
    <dbReference type="NCBI Taxonomy" id="320322"/>
    <lineage>
        <taxon>Eukaryota</taxon>
        <taxon>Viridiplantae</taxon>
        <taxon>Streptophyta</taxon>
        <taxon>Embryophyta</taxon>
        <taxon>Tracheophyta</taxon>
        <taxon>Spermatophyta</taxon>
        <taxon>Magnoliopsida</taxon>
        <taxon>Liliopsida</taxon>
        <taxon>Zingiberales</taxon>
        <taxon>Musaceae</taxon>
        <taxon>Musa</taxon>
    </lineage>
</organism>
<keyword evidence="2" id="KW-1185">Reference proteome</keyword>
<proteinExistence type="predicted"/>
<accession>A0A9E7FX79</accession>
<dbReference type="EMBL" id="CP097507">
    <property type="protein sequence ID" value="URE02522.1"/>
    <property type="molecule type" value="Genomic_DNA"/>
</dbReference>
<evidence type="ECO:0000313" key="2">
    <source>
        <dbReference type="Proteomes" id="UP001055439"/>
    </source>
</evidence>
<protein>
    <submittedName>
        <fullName evidence="1">STYKc</fullName>
    </submittedName>
</protein>
<dbReference type="OrthoDB" id="676979at2759"/>
<gene>
    <name evidence="1" type="ORF">MUK42_02680</name>
</gene>